<name>A0A0A9BFH6_ARUDO</name>
<organism evidence="1">
    <name type="scientific">Arundo donax</name>
    <name type="common">Giant reed</name>
    <name type="synonym">Donax arundinaceus</name>
    <dbReference type="NCBI Taxonomy" id="35708"/>
    <lineage>
        <taxon>Eukaryota</taxon>
        <taxon>Viridiplantae</taxon>
        <taxon>Streptophyta</taxon>
        <taxon>Embryophyta</taxon>
        <taxon>Tracheophyta</taxon>
        <taxon>Spermatophyta</taxon>
        <taxon>Magnoliopsida</taxon>
        <taxon>Liliopsida</taxon>
        <taxon>Poales</taxon>
        <taxon>Poaceae</taxon>
        <taxon>PACMAD clade</taxon>
        <taxon>Arundinoideae</taxon>
        <taxon>Arundineae</taxon>
        <taxon>Arundo</taxon>
    </lineage>
</organism>
<reference evidence="1" key="2">
    <citation type="journal article" date="2015" name="Data Brief">
        <title>Shoot transcriptome of the giant reed, Arundo donax.</title>
        <authorList>
            <person name="Barrero R.A."/>
            <person name="Guerrero F.D."/>
            <person name="Moolhuijzen P."/>
            <person name="Goolsby J.A."/>
            <person name="Tidwell J."/>
            <person name="Bellgard S.E."/>
            <person name="Bellgard M.I."/>
        </authorList>
    </citation>
    <scope>NUCLEOTIDE SEQUENCE</scope>
    <source>
        <tissue evidence="1">Shoot tissue taken approximately 20 cm above the soil surface</tissue>
    </source>
</reference>
<reference evidence="1" key="1">
    <citation type="submission" date="2014-09" db="EMBL/GenBank/DDBJ databases">
        <authorList>
            <person name="Magalhaes I.L.F."/>
            <person name="Oliveira U."/>
            <person name="Santos F.R."/>
            <person name="Vidigal T.H.D.A."/>
            <person name="Brescovit A.D."/>
            <person name="Santos A.J."/>
        </authorList>
    </citation>
    <scope>NUCLEOTIDE SEQUENCE</scope>
    <source>
        <tissue evidence="1">Shoot tissue taken approximately 20 cm above the soil surface</tissue>
    </source>
</reference>
<accession>A0A0A9BFH6</accession>
<dbReference type="AlphaFoldDB" id="A0A0A9BFH6"/>
<sequence length="39" mass="4489">MKSSFLGENLLLDTRHLKFTQCKPGVLVQVNQDSFQLPR</sequence>
<proteinExistence type="predicted"/>
<evidence type="ECO:0000313" key="1">
    <source>
        <dbReference type="EMBL" id="JAD62076.1"/>
    </source>
</evidence>
<protein>
    <submittedName>
        <fullName evidence="1">Uncharacterized protein</fullName>
    </submittedName>
</protein>
<dbReference type="EMBL" id="GBRH01235819">
    <property type="protein sequence ID" value="JAD62076.1"/>
    <property type="molecule type" value="Transcribed_RNA"/>
</dbReference>